<evidence type="ECO:0000313" key="3">
    <source>
        <dbReference type="Proteomes" id="UP000215914"/>
    </source>
</evidence>
<accession>A0A251V9N1</accession>
<organism evidence="2 3">
    <name type="scientific">Helianthus annuus</name>
    <name type="common">Common sunflower</name>
    <dbReference type="NCBI Taxonomy" id="4232"/>
    <lineage>
        <taxon>Eukaryota</taxon>
        <taxon>Viridiplantae</taxon>
        <taxon>Streptophyta</taxon>
        <taxon>Embryophyta</taxon>
        <taxon>Tracheophyta</taxon>
        <taxon>Spermatophyta</taxon>
        <taxon>Magnoliopsida</taxon>
        <taxon>eudicotyledons</taxon>
        <taxon>Gunneridae</taxon>
        <taxon>Pentapetalae</taxon>
        <taxon>asterids</taxon>
        <taxon>campanulids</taxon>
        <taxon>Asterales</taxon>
        <taxon>Asteraceae</taxon>
        <taxon>Asteroideae</taxon>
        <taxon>Heliantheae alliance</taxon>
        <taxon>Heliantheae</taxon>
        <taxon>Helianthus</taxon>
    </lineage>
</organism>
<feature type="signal peptide" evidence="1">
    <location>
        <begin position="1"/>
        <end position="21"/>
    </location>
</feature>
<name>A0A251V9N1_HELAN</name>
<keyword evidence="3" id="KW-1185">Reference proteome</keyword>
<evidence type="ECO:0000313" key="2">
    <source>
        <dbReference type="EMBL" id="OTG31933.1"/>
    </source>
</evidence>
<dbReference type="AlphaFoldDB" id="A0A251V9N1"/>
<dbReference type="InParanoid" id="A0A251V9N1"/>
<proteinExistence type="predicted"/>
<sequence>MSWSFAPTFVLLSVWSCLCRGSHFVVQGFECNRKRCCYKRKRCCYKRLKDQGALWNI</sequence>
<reference evidence="3" key="1">
    <citation type="journal article" date="2017" name="Nature">
        <title>The sunflower genome provides insights into oil metabolism, flowering and Asterid evolution.</title>
        <authorList>
            <person name="Badouin H."/>
            <person name="Gouzy J."/>
            <person name="Grassa C.J."/>
            <person name="Murat F."/>
            <person name="Staton S.E."/>
            <person name="Cottret L."/>
            <person name="Lelandais-Briere C."/>
            <person name="Owens G.L."/>
            <person name="Carrere S."/>
            <person name="Mayjonade B."/>
            <person name="Legrand L."/>
            <person name="Gill N."/>
            <person name="Kane N.C."/>
            <person name="Bowers J.E."/>
            <person name="Hubner S."/>
            <person name="Bellec A."/>
            <person name="Berard A."/>
            <person name="Berges H."/>
            <person name="Blanchet N."/>
            <person name="Boniface M.C."/>
            <person name="Brunel D."/>
            <person name="Catrice O."/>
            <person name="Chaidir N."/>
            <person name="Claudel C."/>
            <person name="Donnadieu C."/>
            <person name="Faraut T."/>
            <person name="Fievet G."/>
            <person name="Helmstetter N."/>
            <person name="King M."/>
            <person name="Knapp S.J."/>
            <person name="Lai Z."/>
            <person name="Le Paslier M.C."/>
            <person name="Lippi Y."/>
            <person name="Lorenzon L."/>
            <person name="Mandel J.R."/>
            <person name="Marage G."/>
            <person name="Marchand G."/>
            <person name="Marquand E."/>
            <person name="Bret-Mestries E."/>
            <person name="Morien E."/>
            <person name="Nambeesan S."/>
            <person name="Nguyen T."/>
            <person name="Pegot-Espagnet P."/>
            <person name="Pouilly N."/>
            <person name="Raftis F."/>
            <person name="Sallet E."/>
            <person name="Schiex T."/>
            <person name="Thomas J."/>
            <person name="Vandecasteele C."/>
            <person name="Vares D."/>
            <person name="Vear F."/>
            <person name="Vautrin S."/>
            <person name="Crespi M."/>
            <person name="Mangin B."/>
            <person name="Burke J.M."/>
            <person name="Salse J."/>
            <person name="Munos S."/>
            <person name="Vincourt P."/>
            <person name="Rieseberg L.H."/>
            <person name="Langlade N.B."/>
        </authorList>
    </citation>
    <scope>NUCLEOTIDE SEQUENCE [LARGE SCALE GENOMIC DNA]</scope>
    <source>
        <strain evidence="3">cv. SF193</strain>
    </source>
</reference>
<dbReference type="EMBL" id="CM007892">
    <property type="protein sequence ID" value="OTG31933.1"/>
    <property type="molecule type" value="Genomic_DNA"/>
</dbReference>
<gene>
    <name evidence="2" type="ORF">HannXRQ_Chr03g0081121</name>
</gene>
<protein>
    <submittedName>
        <fullName evidence="2">Uncharacterized protein</fullName>
    </submittedName>
</protein>
<evidence type="ECO:0000256" key="1">
    <source>
        <dbReference type="SAM" id="SignalP"/>
    </source>
</evidence>
<keyword evidence="1" id="KW-0732">Signal</keyword>
<feature type="chain" id="PRO_5012535622" evidence="1">
    <location>
        <begin position="22"/>
        <end position="57"/>
    </location>
</feature>
<dbReference type="Proteomes" id="UP000215914">
    <property type="component" value="Chromosome 3"/>
</dbReference>